<feature type="region of interest" description="Disordered" evidence="1">
    <location>
        <begin position="48"/>
        <end position="67"/>
    </location>
</feature>
<name>A0A9N7YSF9_PLEPL</name>
<sequence>MIFPGGTEVLSVSAASGPEQIGGKTKPGASPGPPARAGSVKRAAHVHTISSSSLTTTTSLRGSGGHVGSTLGPAAMFPPQSASCIISTSTELSGCAKSFGLYPPLVSVLVRFNLSCRTSPEGKKEPTPMPRRTLLHDKVNEKDRGGRSLHRSIYTTSSPASSLQAEPLVLLLPHTCSPSTLQCI</sequence>
<feature type="compositionally biased region" description="Low complexity" evidence="1">
    <location>
        <begin position="48"/>
        <end position="60"/>
    </location>
</feature>
<comment type="caution">
    <text evidence="2">The sequence shown here is derived from an EMBL/GenBank/DDBJ whole genome shotgun (WGS) entry which is preliminary data.</text>
</comment>
<gene>
    <name evidence="2" type="ORF">PLEPLA_LOCUS23362</name>
</gene>
<dbReference type="AlphaFoldDB" id="A0A9N7YSF9"/>
<proteinExistence type="predicted"/>
<accession>A0A9N7YSF9</accession>
<keyword evidence="3" id="KW-1185">Reference proteome</keyword>
<dbReference type="Proteomes" id="UP001153269">
    <property type="component" value="Unassembled WGS sequence"/>
</dbReference>
<protein>
    <submittedName>
        <fullName evidence="2">Uncharacterized protein</fullName>
    </submittedName>
</protein>
<evidence type="ECO:0000256" key="1">
    <source>
        <dbReference type="SAM" id="MobiDB-lite"/>
    </source>
</evidence>
<feature type="region of interest" description="Disordered" evidence="1">
    <location>
        <begin position="14"/>
        <end position="42"/>
    </location>
</feature>
<dbReference type="EMBL" id="CADEAL010001757">
    <property type="protein sequence ID" value="CAB1435270.1"/>
    <property type="molecule type" value="Genomic_DNA"/>
</dbReference>
<reference evidence="2" key="1">
    <citation type="submission" date="2020-03" db="EMBL/GenBank/DDBJ databases">
        <authorList>
            <person name="Weist P."/>
        </authorList>
    </citation>
    <scope>NUCLEOTIDE SEQUENCE</scope>
</reference>
<organism evidence="2 3">
    <name type="scientific">Pleuronectes platessa</name>
    <name type="common">European plaice</name>
    <dbReference type="NCBI Taxonomy" id="8262"/>
    <lineage>
        <taxon>Eukaryota</taxon>
        <taxon>Metazoa</taxon>
        <taxon>Chordata</taxon>
        <taxon>Craniata</taxon>
        <taxon>Vertebrata</taxon>
        <taxon>Euteleostomi</taxon>
        <taxon>Actinopterygii</taxon>
        <taxon>Neopterygii</taxon>
        <taxon>Teleostei</taxon>
        <taxon>Neoteleostei</taxon>
        <taxon>Acanthomorphata</taxon>
        <taxon>Carangaria</taxon>
        <taxon>Pleuronectiformes</taxon>
        <taxon>Pleuronectoidei</taxon>
        <taxon>Pleuronectidae</taxon>
        <taxon>Pleuronectes</taxon>
    </lineage>
</organism>
<evidence type="ECO:0000313" key="2">
    <source>
        <dbReference type="EMBL" id="CAB1435270.1"/>
    </source>
</evidence>
<evidence type="ECO:0000313" key="3">
    <source>
        <dbReference type="Proteomes" id="UP001153269"/>
    </source>
</evidence>